<evidence type="ECO:0000313" key="8">
    <source>
        <dbReference type="Proteomes" id="UP000298787"/>
    </source>
</evidence>
<sequence>MASSDGLDEDCVLQRGRSQSDPSSITEVRLGEAHRAGGWIGNASRCRGVRPAADRIRGDPVEFTESRTLSCGFRSLYVDFSRSFLFGDGDKASACSAHTGYITSSVRDEAEWLWLYLMDDSADLKGNSAGIEQQQSQRHRGGRSQMFKCKISGDYTLQMSALTLEKAVVLKLILFILCVSFKRSFSEALYCLCVWGRKGLAALKPYVMDQQRVLHSGCLVSGVRTPPVRRNSKLASLGRIFKPWKWRKKKNEKLKPTAKSDLACGGNSEDPDTPTHSDGEERDEEPVAPLASSSEDLGSDLEASTVQDMTEDSKTAGDPSEDGEDESTSLSDPSDEQPMGKAEAVEGKLEVTAAQPLRRVSTSPPPSLPVKLLTRLGSLDCVPSVPVKKSPATLPRNFTLPKDPHGSLLRGRISTPTGSPHLGSLHPQLPPSCIIEELHRALATKHRQDSFQTKEARSSLKRRLDGRLSRTSSTEREPAGESESKKESDENKENWRLDEYLSDQDSWNESVISGTLPRRMRKELLAVKLRNRPSKQELEDRNIFPVRSDQERQEIRQQIEMKLAKTCLWRLRARCVLSEALAAVFESCEGPWAAQLFVQHQEQNSFQRRRGEQSVISPWLPPACTATANMPDNVMLKPLFIPCALDTAGTLTIFKATIQRNDQTEQEERREIKQRLNRKLNQRPTVDELRDRKILIRFSDYVEVAKAQDYDRRADKPWTRLSAADKAAIRKELNEFKSNEMEVHSSSKHLTSEDLARSLPASCPTVSGCPGICVRRTLEAMSLEMEPPVDGDACSELHFYSEEHDLNPHFALSEEQEESRSCNRHRQAETFFCKQTLLNDVLFDATGGKCACDRVDQSHSSISSHIPELCLSLTDSVDDVSYQQCKKKPCLCKRQKSLSKTVREEHPDKRAPCKSDESQATRAVFVSGATVKGLQRMH</sequence>
<gene>
    <name evidence="7" type="ORF">D9C73_005473</name>
</gene>
<comment type="similarity">
    <text evidence="1 5">Belongs to the phosphatase and actin regulator family.</text>
</comment>
<dbReference type="PROSITE" id="PS51073">
    <property type="entry name" value="RPEL"/>
    <property type="match status" value="2"/>
</dbReference>
<feature type="region of interest" description="Disordered" evidence="6">
    <location>
        <begin position="445"/>
        <end position="493"/>
    </location>
</feature>
<dbReference type="PANTHER" id="PTHR12751">
    <property type="entry name" value="PHOSPHATASE AND ACTIN REGULATOR PHACTR"/>
    <property type="match status" value="1"/>
</dbReference>
<dbReference type="EMBL" id="CM014082">
    <property type="protein sequence ID" value="TKS71077.1"/>
    <property type="molecule type" value="Genomic_DNA"/>
</dbReference>
<dbReference type="GO" id="GO:0030036">
    <property type="term" value="P:actin cytoskeleton organization"/>
    <property type="evidence" value="ECO:0007669"/>
    <property type="project" value="TreeGrafter"/>
</dbReference>
<proteinExistence type="inferred from homology"/>
<keyword evidence="8" id="KW-1185">Reference proteome</keyword>
<dbReference type="SMART" id="SM00707">
    <property type="entry name" value="RPEL"/>
    <property type="match status" value="2"/>
</dbReference>
<evidence type="ECO:0000256" key="3">
    <source>
        <dbReference type="ARBA" id="ARBA00023203"/>
    </source>
</evidence>
<dbReference type="Gene3D" id="6.10.140.2130">
    <property type="match status" value="1"/>
</dbReference>
<evidence type="ECO:0000313" key="7">
    <source>
        <dbReference type="EMBL" id="TKS71077.1"/>
    </source>
</evidence>
<keyword evidence="3 5" id="KW-0009">Actin-binding</keyword>
<dbReference type="PANTHER" id="PTHR12751:SF7">
    <property type="entry name" value="PHOSPHATASE AND ACTIN REGULATOR 3"/>
    <property type="match status" value="1"/>
</dbReference>
<evidence type="ECO:0000256" key="2">
    <source>
        <dbReference type="ARBA" id="ARBA00022737"/>
    </source>
</evidence>
<accession>A0A4U5U9L7</accession>
<dbReference type="GO" id="GO:0003779">
    <property type="term" value="F:actin binding"/>
    <property type="evidence" value="ECO:0007669"/>
    <property type="project" value="UniProtKB-KW"/>
</dbReference>
<feature type="compositionally biased region" description="Acidic residues" evidence="6">
    <location>
        <begin position="1"/>
        <end position="11"/>
    </location>
</feature>
<feature type="compositionally biased region" description="Polar residues" evidence="6">
    <location>
        <begin position="16"/>
        <end position="25"/>
    </location>
</feature>
<organism evidence="7 8">
    <name type="scientific">Collichthys lucidus</name>
    <name type="common">Big head croaker</name>
    <name type="synonym">Sciaena lucida</name>
    <dbReference type="NCBI Taxonomy" id="240159"/>
    <lineage>
        <taxon>Eukaryota</taxon>
        <taxon>Metazoa</taxon>
        <taxon>Chordata</taxon>
        <taxon>Craniata</taxon>
        <taxon>Vertebrata</taxon>
        <taxon>Euteleostomi</taxon>
        <taxon>Actinopterygii</taxon>
        <taxon>Neopterygii</taxon>
        <taxon>Teleostei</taxon>
        <taxon>Neoteleostei</taxon>
        <taxon>Acanthomorphata</taxon>
        <taxon>Eupercaria</taxon>
        <taxon>Sciaenidae</taxon>
        <taxon>Collichthys</taxon>
    </lineage>
</organism>
<reference evidence="7 8" key="1">
    <citation type="submission" date="2019-01" db="EMBL/GenBank/DDBJ databases">
        <title>Genome Assembly of Collichthys lucidus.</title>
        <authorList>
            <person name="Cai M."/>
            <person name="Xiao S."/>
        </authorList>
    </citation>
    <scope>NUCLEOTIDE SEQUENCE [LARGE SCALE GENOMIC DNA]</scope>
    <source>
        <strain evidence="7">JT15FE1705JMU</strain>
        <tissue evidence="7">Muscle</tissue>
    </source>
</reference>
<evidence type="ECO:0000256" key="5">
    <source>
        <dbReference type="RuleBase" id="RU301113"/>
    </source>
</evidence>
<feature type="repeat" description="RPEL" evidence="4">
    <location>
        <begin position="523"/>
        <end position="548"/>
    </location>
</feature>
<feature type="repeat" description="RPEL" evidence="4">
    <location>
        <begin position="674"/>
        <end position="699"/>
    </location>
</feature>
<dbReference type="STRING" id="240159.A0A4U5U9L7"/>
<dbReference type="Pfam" id="PF02755">
    <property type="entry name" value="RPEL"/>
    <property type="match status" value="1"/>
</dbReference>
<dbReference type="Gene3D" id="6.10.140.1750">
    <property type="match status" value="1"/>
</dbReference>
<evidence type="ECO:0000256" key="1">
    <source>
        <dbReference type="ARBA" id="ARBA00009795"/>
    </source>
</evidence>
<dbReference type="Proteomes" id="UP000298787">
    <property type="component" value="Chromosome 5"/>
</dbReference>
<name>A0A4U5U9L7_COLLU</name>
<feature type="compositionally biased region" description="Polar residues" evidence="6">
    <location>
        <begin position="291"/>
        <end position="308"/>
    </location>
</feature>
<keyword evidence="2 5" id="KW-0677">Repeat</keyword>
<dbReference type="AlphaFoldDB" id="A0A4U5U9L7"/>
<protein>
    <recommendedName>
        <fullName evidence="5">Phosphatase and actin regulator</fullName>
    </recommendedName>
</protein>
<feature type="region of interest" description="Disordered" evidence="6">
    <location>
        <begin position="1"/>
        <end position="25"/>
    </location>
</feature>
<evidence type="ECO:0000256" key="6">
    <source>
        <dbReference type="SAM" id="MobiDB-lite"/>
    </source>
</evidence>
<feature type="region of interest" description="Disordered" evidence="6">
    <location>
        <begin position="251"/>
        <end position="343"/>
    </location>
</feature>
<dbReference type="InterPro" id="IPR004018">
    <property type="entry name" value="RPEL_repeat"/>
</dbReference>
<evidence type="ECO:0000256" key="4">
    <source>
        <dbReference type="PROSITE-ProRule" id="PRU00401"/>
    </source>
</evidence>
<comment type="subunit">
    <text evidence="5">Binds PPP1CA and actin.</text>
</comment>